<evidence type="ECO:0000313" key="2">
    <source>
        <dbReference type="EMBL" id="EEN54124.1"/>
    </source>
</evidence>
<name>C3Z065_BRAFL</name>
<feature type="compositionally biased region" description="Basic residues" evidence="1">
    <location>
        <begin position="187"/>
        <end position="197"/>
    </location>
</feature>
<gene>
    <name evidence="2" type="ORF">BRAFLDRAFT_85670</name>
</gene>
<feature type="region of interest" description="Disordered" evidence="1">
    <location>
        <begin position="1"/>
        <end position="23"/>
    </location>
</feature>
<dbReference type="InParanoid" id="C3Z065"/>
<proteinExistence type="predicted"/>
<protein>
    <submittedName>
        <fullName evidence="2">Uncharacterized protein</fullName>
    </submittedName>
</protein>
<evidence type="ECO:0000256" key="1">
    <source>
        <dbReference type="SAM" id="MobiDB-lite"/>
    </source>
</evidence>
<feature type="region of interest" description="Disordered" evidence="1">
    <location>
        <begin position="168"/>
        <end position="197"/>
    </location>
</feature>
<organism>
    <name type="scientific">Branchiostoma floridae</name>
    <name type="common">Florida lancelet</name>
    <name type="synonym">Amphioxus</name>
    <dbReference type="NCBI Taxonomy" id="7739"/>
    <lineage>
        <taxon>Eukaryota</taxon>
        <taxon>Metazoa</taxon>
        <taxon>Chordata</taxon>
        <taxon>Cephalochordata</taxon>
        <taxon>Leptocardii</taxon>
        <taxon>Amphioxiformes</taxon>
        <taxon>Branchiostomatidae</taxon>
        <taxon>Branchiostoma</taxon>
    </lineage>
</organism>
<reference evidence="2" key="1">
    <citation type="journal article" date="2008" name="Nature">
        <title>The amphioxus genome and the evolution of the chordate karyotype.</title>
        <authorList>
            <consortium name="US DOE Joint Genome Institute (JGI-PGF)"/>
            <person name="Putnam N.H."/>
            <person name="Butts T."/>
            <person name="Ferrier D.E.K."/>
            <person name="Furlong R.F."/>
            <person name="Hellsten U."/>
            <person name="Kawashima T."/>
            <person name="Robinson-Rechavi M."/>
            <person name="Shoguchi E."/>
            <person name="Terry A."/>
            <person name="Yu J.-K."/>
            <person name="Benito-Gutierrez E.L."/>
            <person name="Dubchak I."/>
            <person name="Garcia-Fernandez J."/>
            <person name="Gibson-Brown J.J."/>
            <person name="Grigoriev I.V."/>
            <person name="Horton A.C."/>
            <person name="de Jong P.J."/>
            <person name="Jurka J."/>
            <person name="Kapitonov V.V."/>
            <person name="Kohara Y."/>
            <person name="Kuroki Y."/>
            <person name="Lindquist E."/>
            <person name="Lucas S."/>
            <person name="Osoegawa K."/>
            <person name="Pennacchio L.A."/>
            <person name="Salamov A.A."/>
            <person name="Satou Y."/>
            <person name="Sauka-Spengler T."/>
            <person name="Schmutz J."/>
            <person name="Shin-I T."/>
            <person name="Toyoda A."/>
            <person name="Bronner-Fraser M."/>
            <person name="Fujiyama A."/>
            <person name="Holland L.Z."/>
            <person name="Holland P.W.H."/>
            <person name="Satoh N."/>
            <person name="Rokhsar D.S."/>
        </authorList>
    </citation>
    <scope>NUCLEOTIDE SEQUENCE [LARGE SCALE GENOMIC DNA]</scope>
    <source>
        <strain evidence="2">S238N-H82</strain>
        <tissue evidence="2">Testes</tissue>
    </source>
</reference>
<sequence>MTSLEGGVSPGTRPRSGHVGPQPPCQAALRVRMLLLQVLLLGCVALHLSESSPVQTLYEPPFLSSDHHGNDISGADDTFAADFGQSTTEPDDLGIGFQTRGFGKKEAWAPYAHALSARGFGNKRGMGNKRGFGNKRAAEDERYAAVQELVERLRHQAEREGLADLMRYGSQAEGGDEADVTDAKRGFGNKRASRLAR</sequence>
<dbReference type="AlphaFoldDB" id="C3Z065"/>
<dbReference type="EMBL" id="GG666567">
    <property type="protein sequence ID" value="EEN54124.1"/>
    <property type="molecule type" value="Genomic_DNA"/>
</dbReference>
<accession>C3Z065</accession>